<dbReference type="AlphaFoldDB" id="A0AAP0NKC7"/>
<keyword evidence="2" id="KW-1185">Reference proteome</keyword>
<comment type="caution">
    <text evidence="1">The sequence shown here is derived from an EMBL/GenBank/DDBJ whole genome shotgun (WGS) entry which is preliminary data.</text>
</comment>
<evidence type="ECO:0000313" key="2">
    <source>
        <dbReference type="Proteomes" id="UP001417504"/>
    </source>
</evidence>
<sequence>MASCVVSNYAWPFLLDSRDLIGIAKTNSGLSVVGRTRRGIRGGKGEISRFVAQISRFDERRGKRVNQGTLLVTEEYDQALKVKAFDETKAGVRGLVINGWKAHYLEGICDMGRDASGRKEILNQVRDAVETWAQALTNPLSINNIVSPTSIYPMTERQGRKSSCLLPLSTTNEQQSQHIFTNQSLISHYIKTVSYFETNNKLSTLGVNAISRLMCVLLDPHMVVVGMLILGCQRMLCSYLKKLSGSTLLFTVTILSNRGHMV</sequence>
<dbReference type="Proteomes" id="UP001417504">
    <property type="component" value="Unassembled WGS sequence"/>
</dbReference>
<evidence type="ECO:0000313" key="1">
    <source>
        <dbReference type="EMBL" id="KAK9109375.1"/>
    </source>
</evidence>
<proteinExistence type="predicted"/>
<name>A0AAP0NKC7_9MAGN</name>
<dbReference type="EMBL" id="JBBNAE010000007">
    <property type="protein sequence ID" value="KAK9109375.1"/>
    <property type="molecule type" value="Genomic_DNA"/>
</dbReference>
<organism evidence="1 2">
    <name type="scientific">Stephania japonica</name>
    <dbReference type="NCBI Taxonomy" id="461633"/>
    <lineage>
        <taxon>Eukaryota</taxon>
        <taxon>Viridiplantae</taxon>
        <taxon>Streptophyta</taxon>
        <taxon>Embryophyta</taxon>
        <taxon>Tracheophyta</taxon>
        <taxon>Spermatophyta</taxon>
        <taxon>Magnoliopsida</taxon>
        <taxon>Ranunculales</taxon>
        <taxon>Menispermaceae</taxon>
        <taxon>Menispermoideae</taxon>
        <taxon>Cissampelideae</taxon>
        <taxon>Stephania</taxon>
    </lineage>
</organism>
<reference evidence="1 2" key="1">
    <citation type="submission" date="2024-01" db="EMBL/GenBank/DDBJ databases">
        <title>Genome assemblies of Stephania.</title>
        <authorList>
            <person name="Yang L."/>
        </authorList>
    </citation>
    <scope>NUCLEOTIDE SEQUENCE [LARGE SCALE GENOMIC DNA]</scope>
    <source>
        <strain evidence="1">QJT</strain>
        <tissue evidence="1">Leaf</tissue>
    </source>
</reference>
<accession>A0AAP0NKC7</accession>
<gene>
    <name evidence="1" type="ORF">Sjap_017435</name>
</gene>
<protein>
    <submittedName>
        <fullName evidence="1">Uncharacterized protein</fullName>
    </submittedName>
</protein>